<keyword evidence="1" id="KW-0812">Transmembrane</keyword>
<sequence length="91" mass="9013">MMTGGIALTCLGAVSILAGALYGMSLELTNSPPAKDVVMGMTIGGLVGLGAGIPLIVIGGKRVPVHEPPSSASAVSVLVGPGRLTFQGQFH</sequence>
<dbReference type="PATRIC" id="fig|52.7.peg.8500"/>
<gene>
    <name evidence="2" type="ORF">CMC5_077280</name>
</gene>
<reference evidence="2 3" key="1">
    <citation type="submission" date="2015-07" db="EMBL/GenBank/DDBJ databases">
        <title>Genome analysis of myxobacterium Chondromyces crocatus Cm c5 reveals a high potential for natural compound synthesis and the genetic basis for the loss of fruiting body formation.</title>
        <authorList>
            <person name="Zaburannyi N."/>
            <person name="Bunk B."/>
            <person name="Maier J."/>
            <person name="Overmann J."/>
            <person name="Mueller R."/>
        </authorList>
    </citation>
    <scope>NUCLEOTIDE SEQUENCE [LARGE SCALE GENOMIC DNA]</scope>
    <source>
        <strain evidence="2 3">Cm c5</strain>
    </source>
</reference>
<keyword evidence="3" id="KW-1185">Reference proteome</keyword>
<protein>
    <submittedName>
        <fullName evidence="2">Uncharacterized protein</fullName>
    </submittedName>
</protein>
<evidence type="ECO:0000313" key="3">
    <source>
        <dbReference type="Proteomes" id="UP000067626"/>
    </source>
</evidence>
<name>A0A0K1ERM5_CHOCO</name>
<keyword evidence="1" id="KW-1133">Transmembrane helix</keyword>
<accession>A0A0K1ERM5</accession>
<feature type="transmembrane region" description="Helical" evidence="1">
    <location>
        <begin position="37"/>
        <end position="58"/>
    </location>
</feature>
<dbReference type="KEGG" id="ccro:CMC5_077280"/>
<evidence type="ECO:0000256" key="1">
    <source>
        <dbReference type="SAM" id="Phobius"/>
    </source>
</evidence>
<organism evidence="2 3">
    <name type="scientific">Chondromyces crocatus</name>
    <dbReference type="NCBI Taxonomy" id="52"/>
    <lineage>
        <taxon>Bacteria</taxon>
        <taxon>Pseudomonadati</taxon>
        <taxon>Myxococcota</taxon>
        <taxon>Polyangia</taxon>
        <taxon>Polyangiales</taxon>
        <taxon>Polyangiaceae</taxon>
        <taxon>Chondromyces</taxon>
    </lineage>
</organism>
<keyword evidence="1" id="KW-0472">Membrane</keyword>
<dbReference type="Proteomes" id="UP000067626">
    <property type="component" value="Chromosome"/>
</dbReference>
<proteinExistence type="predicted"/>
<dbReference type="AlphaFoldDB" id="A0A0K1ERM5"/>
<dbReference type="EMBL" id="CP012159">
    <property type="protein sequence ID" value="AKT43496.1"/>
    <property type="molecule type" value="Genomic_DNA"/>
</dbReference>
<evidence type="ECO:0000313" key="2">
    <source>
        <dbReference type="EMBL" id="AKT43496.1"/>
    </source>
</evidence>